<keyword evidence="7" id="KW-0677">Repeat</keyword>
<evidence type="ECO:0000256" key="7">
    <source>
        <dbReference type="ARBA" id="ARBA00022737"/>
    </source>
</evidence>
<evidence type="ECO:0000256" key="4">
    <source>
        <dbReference type="ARBA" id="ARBA00022614"/>
    </source>
</evidence>
<dbReference type="FunFam" id="3.80.10.10:FF:000095">
    <property type="entry name" value="LRR receptor-like serine/threonine-protein kinase GSO1"/>
    <property type="match status" value="2"/>
</dbReference>
<dbReference type="PANTHER" id="PTHR48063:SF98">
    <property type="entry name" value="LRR RECEPTOR-LIKE SERINE_THREONINE-PROTEIN KINASE FLS2"/>
    <property type="match status" value="1"/>
</dbReference>
<comment type="caution">
    <text evidence="13">The sequence shown here is derived from an EMBL/GenBank/DDBJ whole genome shotgun (WGS) entry which is preliminary data.</text>
</comment>
<evidence type="ECO:0000256" key="1">
    <source>
        <dbReference type="ARBA" id="ARBA00004251"/>
    </source>
</evidence>
<name>A0A2G2YGN6_CAPAN</name>
<keyword evidence="14" id="KW-1185">Reference proteome</keyword>
<dbReference type="InterPro" id="IPR003591">
    <property type="entry name" value="Leu-rich_rpt_typical-subtyp"/>
</dbReference>
<keyword evidence="3" id="KW-1003">Cell membrane</keyword>
<accession>A0A2G2YGN6</accession>
<dbReference type="PRINTS" id="PR00019">
    <property type="entry name" value="LEURICHRPT"/>
</dbReference>
<dbReference type="InterPro" id="IPR046956">
    <property type="entry name" value="RLP23-like"/>
</dbReference>
<keyword evidence="5" id="KW-0812">Transmembrane</keyword>
<keyword evidence="6 11" id="KW-0732">Signal</keyword>
<evidence type="ECO:0000313" key="14">
    <source>
        <dbReference type="Proteomes" id="UP000222542"/>
    </source>
</evidence>
<dbReference type="InterPro" id="IPR001611">
    <property type="entry name" value="Leu-rich_rpt"/>
</dbReference>
<evidence type="ECO:0000256" key="5">
    <source>
        <dbReference type="ARBA" id="ARBA00022692"/>
    </source>
</evidence>
<protein>
    <recommendedName>
        <fullName evidence="12">Leucine-rich repeat-containing N-terminal plant-type domain-containing protein</fullName>
    </recommendedName>
</protein>
<keyword evidence="8" id="KW-1133">Transmembrane helix</keyword>
<dbReference type="SMART" id="SM00369">
    <property type="entry name" value="LRR_TYP"/>
    <property type="match status" value="9"/>
</dbReference>
<comment type="similarity">
    <text evidence="2">Belongs to the RLP family.</text>
</comment>
<dbReference type="OMA" id="LESCKMG"/>
<keyword evidence="10" id="KW-0325">Glycoprotein</keyword>
<dbReference type="Pfam" id="PF13855">
    <property type="entry name" value="LRR_8"/>
    <property type="match status" value="1"/>
</dbReference>
<evidence type="ECO:0000256" key="6">
    <source>
        <dbReference type="ARBA" id="ARBA00022729"/>
    </source>
</evidence>
<dbReference type="SMR" id="A0A2G2YGN6"/>
<reference evidence="13 14" key="2">
    <citation type="journal article" date="2017" name="Genome Biol.">
        <title>New reference genome sequences of hot pepper reveal the massive evolution of plant disease-resistance genes by retroduplication.</title>
        <authorList>
            <person name="Kim S."/>
            <person name="Park J."/>
            <person name="Yeom S.I."/>
            <person name="Kim Y.M."/>
            <person name="Seo E."/>
            <person name="Kim K.T."/>
            <person name="Kim M.S."/>
            <person name="Lee J.M."/>
            <person name="Cheong K."/>
            <person name="Shin H.S."/>
            <person name="Kim S.B."/>
            <person name="Han K."/>
            <person name="Lee J."/>
            <person name="Park M."/>
            <person name="Lee H.A."/>
            <person name="Lee H.Y."/>
            <person name="Lee Y."/>
            <person name="Oh S."/>
            <person name="Lee J.H."/>
            <person name="Choi E."/>
            <person name="Choi E."/>
            <person name="Lee S.E."/>
            <person name="Jeon J."/>
            <person name="Kim H."/>
            <person name="Choi G."/>
            <person name="Song H."/>
            <person name="Lee J."/>
            <person name="Lee S.C."/>
            <person name="Kwon J.K."/>
            <person name="Lee H.Y."/>
            <person name="Koo N."/>
            <person name="Hong Y."/>
            <person name="Kim R.W."/>
            <person name="Kang W.H."/>
            <person name="Huh J.H."/>
            <person name="Kang B.C."/>
            <person name="Yang T.J."/>
            <person name="Lee Y.H."/>
            <person name="Bennetzen J.L."/>
            <person name="Choi D."/>
        </authorList>
    </citation>
    <scope>NUCLEOTIDE SEQUENCE [LARGE SCALE GENOMIC DNA]</scope>
    <source>
        <strain evidence="14">cv. CM334</strain>
    </source>
</reference>
<evidence type="ECO:0000256" key="9">
    <source>
        <dbReference type="ARBA" id="ARBA00023136"/>
    </source>
</evidence>
<reference evidence="13 14" key="1">
    <citation type="journal article" date="2014" name="Nat. Genet.">
        <title>Genome sequence of the hot pepper provides insights into the evolution of pungency in Capsicum species.</title>
        <authorList>
            <person name="Kim S."/>
            <person name="Park M."/>
            <person name="Yeom S.I."/>
            <person name="Kim Y.M."/>
            <person name="Lee J.M."/>
            <person name="Lee H.A."/>
            <person name="Seo E."/>
            <person name="Choi J."/>
            <person name="Cheong K."/>
            <person name="Kim K.T."/>
            <person name="Jung K."/>
            <person name="Lee G.W."/>
            <person name="Oh S.K."/>
            <person name="Bae C."/>
            <person name="Kim S.B."/>
            <person name="Lee H.Y."/>
            <person name="Kim S.Y."/>
            <person name="Kim M.S."/>
            <person name="Kang B.C."/>
            <person name="Jo Y.D."/>
            <person name="Yang H.B."/>
            <person name="Jeong H.J."/>
            <person name="Kang W.H."/>
            <person name="Kwon J.K."/>
            <person name="Shin C."/>
            <person name="Lim J.Y."/>
            <person name="Park J.H."/>
            <person name="Huh J.H."/>
            <person name="Kim J.S."/>
            <person name="Kim B.D."/>
            <person name="Cohen O."/>
            <person name="Paran I."/>
            <person name="Suh M.C."/>
            <person name="Lee S.B."/>
            <person name="Kim Y.K."/>
            <person name="Shin Y."/>
            <person name="Noh S.J."/>
            <person name="Park J."/>
            <person name="Seo Y.S."/>
            <person name="Kwon S.Y."/>
            <person name="Kim H.A."/>
            <person name="Park J.M."/>
            <person name="Kim H.J."/>
            <person name="Choi S.B."/>
            <person name="Bosland P.W."/>
            <person name="Reeves G."/>
            <person name="Jo S.H."/>
            <person name="Lee B.W."/>
            <person name="Cho H.T."/>
            <person name="Choi H.S."/>
            <person name="Lee M.S."/>
            <person name="Yu Y."/>
            <person name="Do Choi Y."/>
            <person name="Park B.S."/>
            <person name="van Deynze A."/>
            <person name="Ashrafi H."/>
            <person name="Hill T."/>
            <person name="Kim W.T."/>
            <person name="Pai H.S."/>
            <person name="Ahn H.K."/>
            <person name="Yeam I."/>
            <person name="Giovannoni J.J."/>
            <person name="Rose J.K."/>
            <person name="Sorensen I."/>
            <person name="Lee S.J."/>
            <person name="Kim R.W."/>
            <person name="Choi I.Y."/>
            <person name="Choi B.S."/>
            <person name="Lim J.S."/>
            <person name="Lee Y.H."/>
            <person name="Choi D."/>
        </authorList>
    </citation>
    <scope>NUCLEOTIDE SEQUENCE [LARGE SCALE GENOMIC DNA]</scope>
    <source>
        <strain evidence="14">cv. CM334</strain>
    </source>
</reference>
<dbReference type="AlphaFoldDB" id="A0A2G2YGN6"/>
<dbReference type="Gramene" id="PHT68918">
    <property type="protein sequence ID" value="PHT68918"/>
    <property type="gene ID" value="T459_28405"/>
</dbReference>
<feature type="chain" id="PRO_5013854788" description="Leucine-rich repeat-containing N-terminal plant-type domain-containing protein" evidence="11">
    <location>
        <begin position="27"/>
        <end position="964"/>
    </location>
</feature>
<dbReference type="GO" id="GO:0005886">
    <property type="term" value="C:plasma membrane"/>
    <property type="evidence" value="ECO:0000318"/>
    <property type="project" value="GO_Central"/>
</dbReference>
<evidence type="ECO:0000256" key="11">
    <source>
        <dbReference type="SAM" id="SignalP"/>
    </source>
</evidence>
<organism evidence="13 14">
    <name type="scientific">Capsicum annuum</name>
    <name type="common">Capsicum pepper</name>
    <dbReference type="NCBI Taxonomy" id="4072"/>
    <lineage>
        <taxon>Eukaryota</taxon>
        <taxon>Viridiplantae</taxon>
        <taxon>Streptophyta</taxon>
        <taxon>Embryophyta</taxon>
        <taxon>Tracheophyta</taxon>
        <taxon>Spermatophyta</taxon>
        <taxon>Magnoliopsida</taxon>
        <taxon>eudicotyledons</taxon>
        <taxon>Gunneridae</taxon>
        <taxon>Pentapetalae</taxon>
        <taxon>asterids</taxon>
        <taxon>lamiids</taxon>
        <taxon>Solanales</taxon>
        <taxon>Solanaceae</taxon>
        <taxon>Solanoideae</taxon>
        <taxon>Capsiceae</taxon>
        <taxon>Capsicum</taxon>
    </lineage>
</organism>
<dbReference type="Pfam" id="PF00560">
    <property type="entry name" value="LRR_1"/>
    <property type="match status" value="8"/>
</dbReference>
<feature type="domain" description="Leucine-rich repeat-containing N-terminal plant-type" evidence="12">
    <location>
        <begin position="35"/>
        <end position="75"/>
    </location>
</feature>
<evidence type="ECO:0000256" key="8">
    <source>
        <dbReference type="ARBA" id="ARBA00022989"/>
    </source>
</evidence>
<dbReference type="SUPFAM" id="SSF52058">
    <property type="entry name" value="L domain-like"/>
    <property type="match status" value="2"/>
</dbReference>
<keyword evidence="9" id="KW-0472">Membrane</keyword>
<comment type="subcellular location">
    <subcellularLocation>
        <location evidence="1">Cell membrane</location>
        <topology evidence="1">Single-pass type I membrane protein</topology>
    </subcellularLocation>
</comment>
<proteinExistence type="inferred from homology"/>
<feature type="signal peptide" evidence="11">
    <location>
        <begin position="1"/>
        <end position="26"/>
    </location>
</feature>
<evidence type="ECO:0000256" key="10">
    <source>
        <dbReference type="ARBA" id="ARBA00023180"/>
    </source>
</evidence>
<sequence>MTQIRMIFNVIHLLLIGFVLVGFTVGDVTVRCREMEKQALLKFKKDLIDDHGILSSWGAENDKKECCNWRGVSCSNKTGHVNVLDLRGIQEDQSEKQLLRGTINSALIELQHLSHLDLSNNDFQLQQIPEFIGSLQGLEILELWNANFSGTVPYQLANLTNLQILDVSLNFHLRVKHLEWLSHLSSLRYLGLNDINLHGVDWLQQIVKIPFLKQLSMANCGLSHTIPYSANFSSTSLSILDLSFNFLTSLSEYSWLFNLSTCLTNLDLSSNKLAGPLPVAFGGMTSLEYLDLSVNQFKGGIPSSFGNISRLSALNMGRNYLDEPLYEILQKLSAGVGKSLYSLVLSTNKLWGPIPDISRFSSLRELDVSDNRLNGSLNGIFGKLLNLGYLELSINKLTGSLPDAKTLGQQLNVIGLHLDNNQFTGVLPDMTPFTYLVELDLSNNQFHGKLPETIGKLSGLEILFVSSNSFEGTITEDHLLNLSRLKSLDLSNNLLFLNLSSKWIPPFQLDIIHLSNCKLGPQFPSWLQNQNSFSELDISSTDISDTLPKWFWGLSSKMDYLNMSYNHITGRLPNLASIIFHDAIHSIDLSNNQLTGELPDCWMNQRNIIILNLANNKFNGHIPSSLGSLYRLESLHLRDNNFTGNIPASLKNYRKLKVMEFEGNKLTGEIPPWIGTHLMSLIILSLRQNKFYGNIPENLFHLNNIHVLDLSGNRITGTIPNGFRNFTSLVEMKSSAVTIVIRFPGSVENDFRSGPDYIDNAVVQWKRQEFEYRNELGLLTSIDLSSNKLTGHVPDEIASLRGLISLNLSRNHLSWNIVEKIDHMGKLESNNNFSGKIPSSTQLQSFNASSYYGNSKLCGPPLRNCPKDASTLTTSDNSDDQDALSDVKVETLEFYSCIGTGFFFGFWGVVGTLFIKDSWRHAYFNYLDDLIDMIYVVGKLAIVRLLRKFRIYCLEIAKETKFAG</sequence>
<keyword evidence="4" id="KW-0433">Leucine-rich repeat</keyword>
<dbReference type="PROSITE" id="PS51450">
    <property type="entry name" value="LRR"/>
    <property type="match status" value="1"/>
</dbReference>
<dbReference type="Proteomes" id="UP000222542">
    <property type="component" value="Unassembled WGS sequence"/>
</dbReference>
<dbReference type="Pfam" id="PF08263">
    <property type="entry name" value="LRRNT_2"/>
    <property type="match status" value="1"/>
</dbReference>
<dbReference type="InterPro" id="IPR013210">
    <property type="entry name" value="LRR_N_plant-typ"/>
</dbReference>
<gene>
    <name evidence="13" type="ORF">T459_28405</name>
</gene>
<evidence type="ECO:0000256" key="3">
    <source>
        <dbReference type="ARBA" id="ARBA00022475"/>
    </source>
</evidence>
<evidence type="ECO:0000259" key="12">
    <source>
        <dbReference type="Pfam" id="PF08263"/>
    </source>
</evidence>
<dbReference type="Gene3D" id="3.80.10.10">
    <property type="entry name" value="Ribonuclease Inhibitor"/>
    <property type="match status" value="4"/>
</dbReference>
<dbReference type="SMART" id="SM00365">
    <property type="entry name" value="LRR_SD22"/>
    <property type="match status" value="6"/>
</dbReference>
<dbReference type="SUPFAM" id="SSF52047">
    <property type="entry name" value="RNI-like"/>
    <property type="match status" value="1"/>
</dbReference>
<dbReference type="GO" id="GO:0050832">
    <property type="term" value="P:defense response to fungus"/>
    <property type="evidence" value="ECO:0007669"/>
    <property type="project" value="UniProtKB-ARBA"/>
</dbReference>
<evidence type="ECO:0000313" key="13">
    <source>
        <dbReference type="EMBL" id="PHT68918.1"/>
    </source>
</evidence>
<dbReference type="InterPro" id="IPR032675">
    <property type="entry name" value="LRR_dom_sf"/>
</dbReference>
<evidence type="ECO:0000256" key="2">
    <source>
        <dbReference type="ARBA" id="ARBA00009592"/>
    </source>
</evidence>
<dbReference type="EMBL" id="AYRZ02000011">
    <property type="protein sequence ID" value="PHT68918.1"/>
    <property type="molecule type" value="Genomic_DNA"/>
</dbReference>
<dbReference type="PANTHER" id="PTHR48063">
    <property type="entry name" value="LRR RECEPTOR-LIKE KINASE"/>
    <property type="match status" value="1"/>
</dbReference>